<organism evidence="2 3">
    <name type="scientific">Romanomermis culicivorax</name>
    <name type="common">Nematode worm</name>
    <dbReference type="NCBI Taxonomy" id="13658"/>
    <lineage>
        <taxon>Eukaryota</taxon>
        <taxon>Metazoa</taxon>
        <taxon>Ecdysozoa</taxon>
        <taxon>Nematoda</taxon>
        <taxon>Enoplea</taxon>
        <taxon>Dorylaimia</taxon>
        <taxon>Mermithida</taxon>
        <taxon>Mermithoidea</taxon>
        <taxon>Mermithidae</taxon>
        <taxon>Romanomermis</taxon>
    </lineage>
</organism>
<name>A0A915KMU6_ROMCU</name>
<protein>
    <submittedName>
        <fullName evidence="3">Uncharacterized protein</fullName>
    </submittedName>
</protein>
<dbReference type="WBParaSite" id="nRc.2.0.1.t40106-RA">
    <property type="protein sequence ID" value="nRc.2.0.1.t40106-RA"/>
    <property type="gene ID" value="nRc.2.0.1.g40106"/>
</dbReference>
<keyword evidence="2" id="KW-1185">Reference proteome</keyword>
<dbReference type="AlphaFoldDB" id="A0A915KMU6"/>
<evidence type="ECO:0000313" key="2">
    <source>
        <dbReference type="Proteomes" id="UP000887565"/>
    </source>
</evidence>
<dbReference type="Proteomes" id="UP000887565">
    <property type="component" value="Unplaced"/>
</dbReference>
<reference evidence="3" key="1">
    <citation type="submission" date="2022-11" db="UniProtKB">
        <authorList>
            <consortium name="WormBaseParasite"/>
        </authorList>
    </citation>
    <scope>IDENTIFICATION</scope>
</reference>
<accession>A0A915KMU6</accession>
<feature type="compositionally biased region" description="Basic and acidic residues" evidence="1">
    <location>
        <begin position="63"/>
        <end position="78"/>
    </location>
</feature>
<feature type="region of interest" description="Disordered" evidence="1">
    <location>
        <begin position="42"/>
        <end position="78"/>
    </location>
</feature>
<evidence type="ECO:0000256" key="1">
    <source>
        <dbReference type="SAM" id="MobiDB-lite"/>
    </source>
</evidence>
<proteinExistence type="predicted"/>
<evidence type="ECO:0000313" key="3">
    <source>
        <dbReference type="WBParaSite" id="nRc.2.0.1.t40106-RA"/>
    </source>
</evidence>
<sequence length="78" mass="8684">MVIGHNKYQGLCCNGWQGMPILTSALLERPPVLRSMTLPLVPNRQQGAQQDEHKSIKWASALKGDKIKQDSIGKEKSQ</sequence>